<feature type="region of interest" description="Disordered" evidence="1">
    <location>
        <begin position="200"/>
        <end position="244"/>
    </location>
</feature>
<reference evidence="2" key="1">
    <citation type="submission" date="2013-12" db="EMBL/GenBank/DDBJ databases">
        <title>The Genome Sequence of Aphanomyces invadans NJM9701.</title>
        <authorList>
            <consortium name="The Broad Institute Genomics Platform"/>
            <person name="Russ C."/>
            <person name="Tyler B."/>
            <person name="van West P."/>
            <person name="Dieguez-Uribeondo J."/>
            <person name="Young S.K."/>
            <person name="Zeng Q."/>
            <person name="Gargeya S."/>
            <person name="Fitzgerald M."/>
            <person name="Abouelleil A."/>
            <person name="Alvarado L."/>
            <person name="Chapman S.B."/>
            <person name="Gainer-Dewar J."/>
            <person name="Goldberg J."/>
            <person name="Griggs A."/>
            <person name="Gujja S."/>
            <person name="Hansen M."/>
            <person name="Howarth C."/>
            <person name="Imamovic A."/>
            <person name="Ireland A."/>
            <person name="Larimer J."/>
            <person name="McCowan C."/>
            <person name="Murphy C."/>
            <person name="Pearson M."/>
            <person name="Poon T.W."/>
            <person name="Priest M."/>
            <person name="Roberts A."/>
            <person name="Saif S."/>
            <person name="Shea T."/>
            <person name="Sykes S."/>
            <person name="Wortman J."/>
            <person name="Nusbaum C."/>
            <person name="Birren B."/>
        </authorList>
    </citation>
    <scope>NUCLEOTIDE SEQUENCE [LARGE SCALE GENOMIC DNA]</scope>
    <source>
        <strain evidence="2">NJM9701</strain>
    </source>
</reference>
<evidence type="ECO:0000256" key="1">
    <source>
        <dbReference type="SAM" id="MobiDB-lite"/>
    </source>
</evidence>
<dbReference type="OrthoDB" id="76465at2759"/>
<dbReference type="VEuPathDB" id="FungiDB:H310_02932"/>
<dbReference type="RefSeq" id="XP_008864849.1">
    <property type="nucleotide sequence ID" value="XM_008866627.1"/>
</dbReference>
<feature type="region of interest" description="Disordered" evidence="1">
    <location>
        <begin position="275"/>
        <end position="342"/>
    </location>
</feature>
<dbReference type="EMBL" id="KI913955">
    <property type="protein sequence ID" value="ETW06774.1"/>
    <property type="molecule type" value="Genomic_DNA"/>
</dbReference>
<proteinExistence type="predicted"/>
<feature type="compositionally biased region" description="Polar residues" evidence="1">
    <location>
        <begin position="321"/>
        <end position="330"/>
    </location>
</feature>
<name>A0A024UKE0_9STRA</name>
<accession>A0A024UKE0</accession>
<feature type="compositionally biased region" description="Basic residues" evidence="1">
    <location>
        <begin position="145"/>
        <end position="159"/>
    </location>
</feature>
<feature type="compositionally biased region" description="Low complexity" evidence="1">
    <location>
        <begin position="200"/>
        <end position="217"/>
    </location>
</feature>
<dbReference type="AlphaFoldDB" id="A0A024UKE0"/>
<protein>
    <submittedName>
        <fullName evidence="2">Uncharacterized protein</fullName>
    </submittedName>
</protein>
<feature type="compositionally biased region" description="Low complexity" evidence="1">
    <location>
        <begin position="298"/>
        <end position="316"/>
    </location>
</feature>
<evidence type="ECO:0000313" key="2">
    <source>
        <dbReference type="EMBL" id="ETW06774.1"/>
    </source>
</evidence>
<sequence>MPKKVAFRPIQQPSFGLISESSRVEHVVRQASGPPPSTLSPHRRLRTDLGQRFVRMMATLTALAHSHLRDDTTMPTIDVPPVQLAPHTNAPPPRRMRDATPSCTKECTPTDKPLQPEASAAAVDQVHDEGRGPPVPALVLASTSTKKRRRKRRVKRTWKTSHATWCPSQADANNISAYNRESELRKLELLHTLSTLQHPSLLRSSSRASVRGASTRSKSSYTTITCPHDDGMYADDTLSQPSDCMASIEGSRQEPLDGPPPSPQPKTITIEIRLKLDPPRPPSPPTASNSSLQRTQQTKTASTSPPSSVASASSPSLRPVESTTLDQAPSPNAPTLPAPKLHRHTPTVITREMAAWLRQHGLFKVKPRHELQLTMADQLPLHAS</sequence>
<dbReference type="GeneID" id="20079982"/>
<gene>
    <name evidence="2" type="ORF">H310_02932</name>
</gene>
<organism evidence="2">
    <name type="scientific">Aphanomyces invadans</name>
    <dbReference type="NCBI Taxonomy" id="157072"/>
    <lineage>
        <taxon>Eukaryota</taxon>
        <taxon>Sar</taxon>
        <taxon>Stramenopiles</taxon>
        <taxon>Oomycota</taxon>
        <taxon>Saprolegniomycetes</taxon>
        <taxon>Saprolegniales</taxon>
        <taxon>Verrucalvaceae</taxon>
        <taxon>Aphanomyces</taxon>
    </lineage>
</organism>
<feature type="region of interest" description="Disordered" evidence="1">
    <location>
        <begin position="71"/>
        <end position="160"/>
    </location>
</feature>